<dbReference type="SUPFAM" id="SSF50677">
    <property type="entry name" value="ValRS/IleRS/LeuRS editing domain"/>
    <property type="match status" value="1"/>
</dbReference>
<keyword evidence="6 10" id="KW-0648">Protein biosynthesis</keyword>
<sequence length="1111" mass="128095">MPLTVSSSFDFSLIEAQVSAFWEENQIYKKAKQKSSKGAPYYFLDGPPYTTGRVHIGTAWNKTMKDMFIRYKRMQGFDIWDRPGYDMHGIPTERATELAHGISGRNDIESKIGKDRFVQLCRQFCIENMNTMSQTFKQLGVWMDFDNSYQSLSKEFMEGEWWFIARAHEKGRLYKGLRTMAWDVTSGTALSKHELEYKNIVDTAVYVRLKITNMRDRITTYFIIWTTTPWTIAYNLAILVNPKLHYSKLNVVYEGEEQNWYILRDSVDDLLLKKLNLKGYKVLGNYQGQELEGMTYEHPFHRLNPIYEQMKLKHSKAFSCIADTSASTAGTGIVHCAPGCGPEDYECGYRAGLPAFNTVNESGIIENLSPFDGLRAKMDDAVFVQKLQHCRGNPTQMIYLTVVALLCTQRVTHDYPHGERSGTPVIFRTTKQWFLKIEDIKERLIEENDKIKWMPESAYNAFSNWLTNLRDNSISKQRFWGTPLPIWINTEDEEDYLIVSSARELASLAGLEEEPQDLHIDTVDPIVIRRASTKTGKMCDYRRISDVLDVWVDAGTTLWNSVRWFSSHSKDRPLTEFTPAEFILEGRDQIRGWFNLLHVLSMVVFDKPAFRNVYVHGFVNSTLGKKMSKSQGNYILPEEITGKYGVDVMRCYVIGASSPGQDMNYNPRDVDQISKNMRILWNIHKYVIDFRAHHSVQIRLLEEVRHLLGTEELYVLSHLNVTVQSITAAMEKFQLHQTPSTLSRFLMDLSKTYMQLVWERVNCGTAEEQSVVLSVMVHVLIVSFTMFSIVSPFFSEQVYRNLREDCTELRDTWLFSPISIHLHSWPTVDHSLLNTQLEVDFNVIKRAVTAILAARIKASIGVRHPVREIRFSCGKSEEGSIDRLRDVIMLRTNSKNISFEPTRSQVFVRPNLNTIGKSWGKSSAQVVHYIEQNSNVIHERIFLNEESEVKISIEGESQEVMSVDIKKHHLILEHCTEAPWVHSREGDIQAYLDTTRTDSLLHEGYGRELIRKVQLLRKKYLLDKNDLIVLTFNCNDPSVVRAAELYASHIMERTGTHRFKLKSPDGFRFAKGYKGGVYKSRHLETEKLGVDIVCGIKLRVLLSDKKVPVTQ</sequence>
<comment type="caution">
    <text evidence="13">The sequence shown here is derived from an EMBL/GenBank/DDBJ whole genome shotgun (WGS) entry which is preliminary data.</text>
</comment>
<dbReference type="InterPro" id="IPR009008">
    <property type="entry name" value="Val/Leu/Ile-tRNA-synth_edit"/>
</dbReference>
<dbReference type="Pfam" id="PF19302">
    <property type="entry name" value="DUF5915"/>
    <property type="match status" value="1"/>
</dbReference>
<dbReference type="Gene3D" id="3.40.50.620">
    <property type="entry name" value="HUPs"/>
    <property type="match status" value="2"/>
</dbReference>
<evidence type="ECO:0000256" key="3">
    <source>
        <dbReference type="ARBA" id="ARBA00022598"/>
    </source>
</evidence>
<dbReference type="Pfam" id="PF00133">
    <property type="entry name" value="tRNA-synt_1"/>
    <property type="match status" value="1"/>
</dbReference>
<evidence type="ECO:0000313" key="13">
    <source>
        <dbReference type="EMBL" id="PRP73835.1"/>
    </source>
</evidence>
<organism evidence="13 14">
    <name type="scientific">Planoprotostelium fungivorum</name>
    <dbReference type="NCBI Taxonomy" id="1890364"/>
    <lineage>
        <taxon>Eukaryota</taxon>
        <taxon>Amoebozoa</taxon>
        <taxon>Evosea</taxon>
        <taxon>Variosea</taxon>
        <taxon>Cavosteliida</taxon>
        <taxon>Cavosteliaceae</taxon>
        <taxon>Planoprotostelium</taxon>
    </lineage>
</organism>
<dbReference type="Pfam" id="PF08264">
    <property type="entry name" value="Anticodon_1"/>
    <property type="match status" value="1"/>
</dbReference>
<keyword evidence="14" id="KW-1185">Reference proteome</keyword>
<keyword evidence="3 10" id="KW-0436">Ligase</keyword>
<dbReference type="PANTHER" id="PTHR42780:SF1">
    <property type="entry name" value="ISOLEUCINE--TRNA LIGASE, CYTOPLASMIC"/>
    <property type="match status" value="1"/>
</dbReference>
<keyword evidence="5 10" id="KW-0067">ATP-binding</keyword>
<evidence type="ECO:0000259" key="11">
    <source>
        <dbReference type="Pfam" id="PF00133"/>
    </source>
</evidence>
<evidence type="ECO:0000256" key="7">
    <source>
        <dbReference type="ARBA" id="ARBA00023146"/>
    </source>
</evidence>
<dbReference type="GO" id="GO:0002161">
    <property type="term" value="F:aminoacyl-tRNA deacylase activity"/>
    <property type="evidence" value="ECO:0007669"/>
    <property type="project" value="InterPro"/>
</dbReference>
<dbReference type="InterPro" id="IPR002300">
    <property type="entry name" value="aa-tRNA-synth_Ia"/>
</dbReference>
<dbReference type="InterPro" id="IPR001412">
    <property type="entry name" value="aa-tRNA-synth_I_CS"/>
</dbReference>
<dbReference type="SUPFAM" id="SSF47323">
    <property type="entry name" value="Anticodon-binding domain of a subclass of class I aminoacyl-tRNA synthetases"/>
    <property type="match status" value="1"/>
</dbReference>
<dbReference type="InterPro" id="IPR013155">
    <property type="entry name" value="M/V/L/I-tRNA-synth_anticd-bd"/>
</dbReference>
<dbReference type="GO" id="GO:0005524">
    <property type="term" value="F:ATP binding"/>
    <property type="evidence" value="ECO:0007669"/>
    <property type="project" value="UniProtKB-KW"/>
</dbReference>
<gene>
    <name evidence="13" type="ORF">PROFUN_10205</name>
</gene>
<evidence type="ECO:0000256" key="8">
    <source>
        <dbReference type="ARBA" id="ARBA00032665"/>
    </source>
</evidence>
<keyword evidence="7 10" id="KW-0030">Aminoacyl-tRNA synthetase</keyword>
<reference evidence="13 14" key="1">
    <citation type="journal article" date="2018" name="Genome Biol. Evol.">
        <title>Multiple Roots of Fruiting Body Formation in Amoebozoa.</title>
        <authorList>
            <person name="Hillmann F."/>
            <person name="Forbes G."/>
            <person name="Novohradska S."/>
            <person name="Ferling I."/>
            <person name="Riege K."/>
            <person name="Groth M."/>
            <person name="Westermann M."/>
            <person name="Marz M."/>
            <person name="Spaller T."/>
            <person name="Winckler T."/>
            <person name="Schaap P."/>
            <person name="Glockner G."/>
        </authorList>
    </citation>
    <scope>NUCLEOTIDE SEQUENCE [LARGE SCALE GENOMIC DNA]</scope>
    <source>
        <strain evidence="13 14">Jena</strain>
    </source>
</reference>
<dbReference type="Gene3D" id="1.10.730.10">
    <property type="entry name" value="Isoleucyl-tRNA Synthetase, Domain 1"/>
    <property type="match status" value="1"/>
</dbReference>
<comment type="similarity">
    <text evidence="1 10">Belongs to the class-I aminoacyl-tRNA synthetase family.</text>
</comment>
<evidence type="ECO:0000256" key="2">
    <source>
        <dbReference type="ARBA" id="ARBA00013165"/>
    </source>
</evidence>
<keyword evidence="4 10" id="KW-0547">Nucleotide-binding</keyword>
<protein>
    <recommendedName>
        <fullName evidence="2">isoleucine--tRNA ligase</fullName>
        <ecNumber evidence="2">6.1.1.5</ecNumber>
    </recommendedName>
    <alternativeName>
        <fullName evidence="8">Isoleucyl-tRNA synthetase</fullName>
    </alternativeName>
</protein>
<evidence type="ECO:0000313" key="14">
    <source>
        <dbReference type="Proteomes" id="UP000241769"/>
    </source>
</evidence>
<feature type="domain" description="Aminoacyl-tRNA synthetase class Ia" evidence="11">
    <location>
        <begin position="18"/>
        <end position="665"/>
    </location>
</feature>
<dbReference type="InterPro" id="IPR002301">
    <property type="entry name" value="Ile-tRNA-ligase"/>
</dbReference>
<dbReference type="InterPro" id="IPR014729">
    <property type="entry name" value="Rossmann-like_a/b/a_fold"/>
</dbReference>
<dbReference type="SUPFAM" id="SSF52374">
    <property type="entry name" value="Nucleotidylyl transferase"/>
    <property type="match status" value="1"/>
</dbReference>
<dbReference type="PANTHER" id="PTHR42780">
    <property type="entry name" value="SOLEUCYL-TRNA SYNTHETASE"/>
    <property type="match status" value="1"/>
</dbReference>
<evidence type="ECO:0000256" key="5">
    <source>
        <dbReference type="ARBA" id="ARBA00022840"/>
    </source>
</evidence>
<dbReference type="EMBL" id="MDYQ01000539">
    <property type="protein sequence ID" value="PRP73835.1"/>
    <property type="molecule type" value="Genomic_DNA"/>
</dbReference>
<evidence type="ECO:0000256" key="9">
    <source>
        <dbReference type="ARBA" id="ARBA00048359"/>
    </source>
</evidence>
<evidence type="ECO:0000256" key="4">
    <source>
        <dbReference type="ARBA" id="ARBA00022741"/>
    </source>
</evidence>
<dbReference type="AlphaFoldDB" id="A0A2P6MQ60"/>
<dbReference type="GO" id="GO:0004822">
    <property type="term" value="F:isoleucine-tRNA ligase activity"/>
    <property type="evidence" value="ECO:0007669"/>
    <property type="project" value="UniProtKB-EC"/>
</dbReference>
<accession>A0A2P6MQ60</accession>
<dbReference type="InterPro" id="IPR023586">
    <property type="entry name" value="Ile-tRNA-ligase_type2"/>
</dbReference>
<evidence type="ECO:0000259" key="12">
    <source>
        <dbReference type="Pfam" id="PF08264"/>
    </source>
</evidence>
<dbReference type="InParanoid" id="A0A2P6MQ60"/>
<dbReference type="OrthoDB" id="10264412at2759"/>
<evidence type="ECO:0000256" key="6">
    <source>
        <dbReference type="ARBA" id="ARBA00022917"/>
    </source>
</evidence>
<proteinExistence type="inferred from homology"/>
<dbReference type="PRINTS" id="PR00984">
    <property type="entry name" value="TRNASYNTHILE"/>
</dbReference>
<evidence type="ECO:0000256" key="1">
    <source>
        <dbReference type="ARBA" id="ARBA00005594"/>
    </source>
</evidence>
<feature type="domain" description="Methionyl/Valyl/Leucyl/Isoleucyl-tRNA synthetase anticodon-binding" evidence="12">
    <location>
        <begin position="714"/>
        <end position="867"/>
    </location>
</feature>
<dbReference type="EC" id="6.1.1.5" evidence="2"/>
<dbReference type="Proteomes" id="UP000241769">
    <property type="component" value="Unassembled WGS sequence"/>
</dbReference>
<dbReference type="STRING" id="1890364.A0A2P6MQ60"/>
<dbReference type="InterPro" id="IPR009080">
    <property type="entry name" value="tRNAsynth_Ia_anticodon-bd"/>
</dbReference>
<dbReference type="PROSITE" id="PS00178">
    <property type="entry name" value="AA_TRNA_LIGASE_I"/>
    <property type="match status" value="1"/>
</dbReference>
<evidence type="ECO:0000256" key="10">
    <source>
        <dbReference type="RuleBase" id="RU363035"/>
    </source>
</evidence>
<comment type="catalytic activity">
    <reaction evidence="9">
        <text>tRNA(Ile) + L-isoleucine + ATP = L-isoleucyl-tRNA(Ile) + AMP + diphosphate</text>
        <dbReference type="Rhea" id="RHEA:11060"/>
        <dbReference type="Rhea" id="RHEA-COMP:9666"/>
        <dbReference type="Rhea" id="RHEA-COMP:9695"/>
        <dbReference type="ChEBI" id="CHEBI:30616"/>
        <dbReference type="ChEBI" id="CHEBI:33019"/>
        <dbReference type="ChEBI" id="CHEBI:58045"/>
        <dbReference type="ChEBI" id="CHEBI:78442"/>
        <dbReference type="ChEBI" id="CHEBI:78528"/>
        <dbReference type="ChEBI" id="CHEBI:456215"/>
        <dbReference type="EC" id="6.1.1.5"/>
    </reaction>
</comment>
<dbReference type="NCBIfam" id="TIGR00392">
    <property type="entry name" value="ileS"/>
    <property type="match status" value="1"/>
</dbReference>
<dbReference type="GO" id="GO:0006428">
    <property type="term" value="P:isoleucyl-tRNA aminoacylation"/>
    <property type="evidence" value="ECO:0007669"/>
    <property type="project" value="InterPro"/>
</dbReference>
<name>A0A2P6MQ60_9EUKA</name>